<organism evidence="7 8">
    <name type="scientific">Saccharomycodes ludwigii</name>
    <dbReference type="NCBI Taxonomy" id="36035"/>
    <lineage>
        <taxon>Eukaryota</taxon>
        <taxon>Fungi</taxon>
        <taxon>Dikarya</taxon>
        <taxon>Ascomycota</taxon>
        <taxon>Saccharomycotina</taxon>
        <taxon>Saccharomycetes</taxon>
        <taxon>Saccharomycodales</taxon>
        <taxon>Saccharomycodaceae</taxon>
        <taxon>Saccharomycodes</taxon>
    </lineage>
</organism>
<dbReference type="SUPFAM" id="SSF53720">
    <property type="entry name" value="ALDH-like"/>
    <property type="match status" value="1"/>
</dbReference>
<dbReference type="PANTHER" id="PTHR43720">
    <property type="entry name" value="2-AMINOMUCONIC SEMIALDEHYDE DEHYDROGENASE"/>
    <property type="match status" value="1"/>
</dbReference>
<dbReference type="FunFam" id="3.40.605.10:FF:000026">
    <property type="entry name" value="Aldehyde dehydrogenase, putative"/>
    <property type="match status" value="1"/>
</dbReference>
<evidence type="ECO:0000313" key="8">
    <source>
        <dbReference type="Proteomes" id="UP000262825"/>
    </source>
</evidence>
<comment type="similarity">
    <text evidence="1 5">Belongs to the aldehyde dehydrogenase family.</text>
</comment>
<dbReference type="InterPro" id="IPR016162">
    <property type="entry name" value="Ald_DH_N"/>
</dbReference>
<keyword evidence="3" id="KW-0520">NAD</keyword>
<dbReference type="InterPro" id="IPR029510">
    <property type="entry name" value="Ald_DH_CS_GLU"/>
</dbReference>
<dbReference type="InterPro" id="IPR016160">
    <property type="entry name" value="Ald_DH_CS_CYS"/>
</dbReference>
<dbReference type="FunFam" id="3.40.309.10:FF:000012">
    <property type="entry name" value="Betaine aldehyde dehydrogenase"/>
    <property type="match status" value="1"/>
</dbReference>
<dbReference type="Pfam" id="PF00171">
    <property type="entry name" value="Aldedh"/>
    <property type="match status" value="1"/>
</dbReference>
<evidence type="ECO:0000256" key="3">
    <source>
        <dbReference type="ARBA" id="ARBA00023027"/>
    </source>
</evidence>
<dbReference type="VEuPathDB" id="FungiDB:SCODWIG_03885"/>
<dbReference type="AlphaFoldDB" id="A0A376BBQ6"/>
<gene>
    <name evidence="7" type="ORF">SCODWIG_03885</name>
</gene>
<dbReference type="PROSITE" id="PS00687">
    <property type="entry name" value="ALDEHYDE_DEHYDR_GLU"/>
    <property type="match status" value="1"/>
</dbReference>
<sequence length="334" mass="36186">MMSWKWTSIACGNTAVFKSADQTPLSTLYFAQLVKEAGFPPGVFNVVSGFGSTVGDALVKHLGVDKIAFTGSTVVGQMIQRNAAVNLKPVTLECGGKSPIVIFDDCDFDQAVKWTACGIFNNMGQICSGTSRCYVQDTIYEKFLVELAKHVKENYPIGDPNDANVVVGPQISLKQKERVGKYIKSAIDEGCRIILGGEGLPEEIVSSKKLSKGYYVKPTIIADITPETTVSKEEIFGPVISVGKFSDYDQCLELCNGLDYGLGSAIFTQDITRAINFSKNVEAGMCWINSSNDVDFNVPFGGVKMSGHGRELGEYGLSNFTNVKAVYINLGQKL</sequence>
<evidence type="ECO:0000256" key="4">
    <source>
        <dbReference type="PROSITE-ProRule" id="PRU10007"/>
    </source>
</evidence>
<dbReference type="Gene3D" id="3.40.309.10">
    <property type="entry name" value="Aldehyde Dehydrogenase, Chain A, domain 2"/>
    <property type="match status" value="1"/>
</dbReference>
<accession>A0A376BBQ6</accession>
<dbReference type="InterPro" id="IPR016161">
    <property type="entry name" value="Ald_DH/histidinol_DH"/>
</dbReference>
<dbReference type="Proteomes" id="UP000262825">
    <property type="component" value="Unassembled WGS sequence"/>
</dbReference>
<evidence type="ECO:0000256" key="5">
    <source>
        <dbReference type="RuleBase" id="RU003345"/>
    </source>
</evidence>
<proteinExistence type="inferred from homology"/>
<evidence type="ECO:0000259" key="6">
    <source>
        <dbReference type="Pfam" id="PF00171"/>
    </source>
</evidence>
<dbReference type="EMBL" id="UFAJ01001162">
    <property type="protein sequence ID" value="SSD62123.1"/>
    <property type="molecule type" value="Genomic_DNA"/>
</dbReference>
<dbReference type="PROSITE" id="PS00070">
    <property type="entry name" value="ALDEHYDE_DEHYDR_CYS"/>
    <property type="match status" value="1"/>
</dbReference>
<dbReference type="GO" id="GO:0006598">
    <property type="term" value="P:polyamine catabolic process"/>
    <property type="evidence" value="ECO:0007669"/>
    <property type="project" value="TreeGrafter"/>
</dbReference>
<evidence type="ECO:0000313" key="7">
    <source>
        <dbReference type="EMBL" id="SSD62123.1"/>
    </source>
</evidence>
<dbReference type="InterPro" id="IPR015590">
    <property type="entry name" value="Aldehyde_DH_dom"/>
</dbReference>
<evidence type="ECO:0000256" key="2">
    <source>
        <dbReference type="ARBA" id="ARBA00023002"/>
    </source>
</evidence>
<feature type="domain" description="Aldehyde dehydrogenase" evidence="6">
    <location>
        <begin position="2"/>
        <end position="326"/>
    </location>
</feature>
<keyword evidence="2 5" id="KW-0560">Oxidoreductase</keyword>
<protein>
    <submittedName>
        <fullName evidence="7">Related to aldehyde dehydrogenase</fullName>
    </submittedName>
</protein>
<evidence type="ECO:0000256" key="1">
    <source>
        <dbReference type="ARBA" id="ARBA00009986"/>
    </source>
</evidence>
<dbReference type="GO" id="GO:0004029">
    <property type="term" value="F:aldehyde dehydrogenase (NAD+) activity"/>
    <property type="evidence" value="ECO:0007669"/>
    <property type="project" value="TreeGrafter"/>
</dbReference>
<name>A0A376BBQ6_9ASCO</name>
<dbReference type="Gene3D" id="3.40.605.10">
    <property type="entry name" value="Aldehyde Dehydrogenase, Chain A, domain 1"/>
    <property type="match status" value="1"/>
</dbReference>
<dbReference type="PANTHER" id="PTHR43720:SF2">
    <property type="entry name" value="2-AMINOMUCONIC SEMIALDEHYDE DEHYDROGENASE"/>
    <property type="match status" value="1"/>
</dbReference>
<dbReference type="InterPro" id="IPR016163">
    <property type="entry name" value="Ald_DH_C"/>
</dbReference>
<reference evidence="8" key="1">
    <citation type="submission" date="2018-06" db="EMBL/GenBank/DDBJ databases">
        <authorList>
            <person name="Guldener U."/>
        </authorList>
    </citation>
    <scope>NUCLEOTIDE SEQUENCE [LARGE SCALE GENOMIC DNA]</scope>
    <source>
        <strain evidence="8">UTAD17</strain>
    </source>
</reference>
<feature type="active site" evidence="4">
    <location>
        <position position="93"/>
    </location>
</feature>
<dbReference type="GO" id="GO:0046394">
    <property type="term" value="P:carboxylic acid biosynthetic process"/>
    <property type="evidence" value="ECO:0007669"/>
    <property type="project" value="UniProtKB-ARBA"/>
</dbReference>
<keyword evidence="8" id="KW-1185">Reference proteome</keyword>